<dbReference type="InterPro" id="IPR003615">
    <property type="entry name" value="HNH_nuc"/>
</dbReference>
<dbReference type="Pfam" id="PF25023">
    <property type="entry name" value="TEN_YD-shell"/>
    <property type="match status" value="1"/>
</dbReference>
<dbReference type="Pfam" id="PF14279">
    <property type="entry name" value="HNH_5"/>
    <property type="match status" value="1"/>
</dbReference>
<evidence type="ECO:0000256" key="2">
    <source>
        <dbReference type="SAM" id="MobiDB-lite"/>
    </source>
</evidence>
<dbReference type="InterPro" id="IPR050708">
    <property type="entry name" value="T6SS_VgrG/RHS"/>
</dbReference>
<feature type="compositionally biased region" description="Basic and acidic residues" evidence="2">
    <location>
        <begin position="1510"/>
        <end position="1521"/>
    </location>
</feature>
<evidence type="ECO:0000256" key="1">
    <source>
        <dbReference type="ARBA" id="ARBA00022737"/>
    </source>
</evidence>
<dbReference type="CDD" id="cd00085">
    <property type="entry name" value="HNHc"/>
    <property type="match status" value="1"/>
</dbReference>
<dbReference type="InterPro" id="IPR031325">
    <property type="entry name" value="RHS_repeat"/>
</dbReference>
<sequence length="1589" mass="176989">MKFLKLTLYLMLWMLLQSPSAMGKDISERWLNYVASRTSSHVITANGLMQPQAPPQGGSINFDNYIDESAISLMKVDERQTPDNSQLLGERIDLNSGGLSFQHTDVAVPGNFALPVEVTRTYRGRYLAGQSLRNLGDWSLEIPNIHTNVIVVPGGMSGSWGKGKACSGGLNPGYFLYNSQTVSSAQYWNGDSLNVAGKTNEKLLRPNGPAPEPEANERYTRRTKTGWIMSCIDIYDGQGQVTGEGFKARAPDGSVYYFDVPKMIETPLRAGKVYGATRKYDLFMLVSRVRDRFGNEVTYHYDDSARLLSISASDGRAVQFTYHQGAGQTQLIASAQVGNRTWYYQYDGQYQNAQLTSVQLPDGNAWQFSLAALNRKSPIGTFDQSCSQTQMLGEISGTITSPTGLTGTYTVKEVRHGWAGVSTNYMMTNEPHGICYSTLSLVKKALSGSHFETQQWRYQYSQNIGVYSDKVASPPAAARLSNVPAGVDPVLSKSVTVVAPNGRSTRYFYNRDVRSFLEGSQIAVVESDSADSSDYRTTIFSYQQGEKIGDVDLEVPFQNIRAFNHQVNRQSAVISLAGGQQFRTDYLNYNVFGQYGTKVETGPSGKRYTSYTYLHDLAAWQLNLLTNKVIGSSSSNELDSSATSYRRLAASNNNTQYNVLVPDKTLHNGVWQRRAVSYWPDGNLKKVERNRALRGENGQTTGTNSYILFADYHRGQAQRIQLPARYHSSNTVELVRDVNDYGEVTRITDFKGYTRQLYYDYIGRLQGIRSHQDGNHWLDIAITWDFAVQPQRTIRHCRLNSTGNACSGSIALTQKDRFDNQLNLLQRQESDGQYSRYQQYRWNSDQQQIFKSYWSTSPSNADGLSQVYDAWGRLLSQSSSGGGTRRYGYSDGHQTQITDERGYITTNRYQAFGQPAYEDALSIDSPEGVQTFIERDVLARPTRITQSGASVSASEYRTYNQQGLLCKVSRDDVGTQVLEYNALGEVVRLAEGVSSNSPYSCAASTSASDFTEYRYDNVGGLWQVDYQDNLSDNVTYQYDALGLLVSVNTPRVERHYFYNSKQLLTAEQMSVGSYSANVVYEYDALGNKRALTFPNGERVNYAPNGLGQATQVTAAAADDESEQVYASAVTYHADGQLKSFSYGNGMQYLRMLDRRQRPSELRVVKGSQVAVWRQYYYDSRDNLITRQDVAEFEQSLVALSYDGLNRLVGINMALIEGDTELSYDGLGNILHYQSLGRDLSYHYNDRQQLISVDGLANGTMNFSYDSRGRVVDNGRYSLTYDKANQLIQAGSHHYRYDGLGRRAQIQYSGGTRYPFYSRDGQLLSEWRNGKTTNYIHLQGQLIAKSGHIDAYAGKQHYRAFGESIEGSINDVGYTGHVADSDTGLVYMQARYYDPVIGRFYSNDPVGSVGHLNQGNIVNGFNRYTYANNNPYKYTDPDGQFAFLLVPIIEWGITVTGADLLIGAGIAAIMSTPGDTDQSTNNGDGATSSDREAGSDGKKGSTGGPGAGKRFKPETPEQKAENEGAPCRYCGTETTNEPGHPNSRERDHIDPKSRGGNNSSENEGQSCRTCNRSKGARNPDEWKPPQREQH</sequence>
<dbReference type="Proteomes" id="UP000014115">
    <property type="component" value="Unassembled WGS sequence"/>
</dbReference>
<feature type="domain" description="HNH endonuclease 5" evidence="4">
    <location>
        <begin position="1526"/>
        <end position="1579"/>
    </location>
</feature>
<feature type="compositionally biased region" description="Basic and acidic residues" evidence="2">
    <location>
        <begin position="1488"/>
        <end position="1498"/>
    </location>
</feature>
<organism evidence="6 7">
    <name type="scientific">Idiomarina xiamenensis 10-D-4</name>
    <dbReference type="NCBI Taxonomy" id="740709"/>
    <lineage>
        <taxon>Bacteria</taxon>
        <taxon>Pseudomonadati</taxon>
        <taxon>Pseudomonadota</taxon>
        <taxon>Gammaproteobacteria</taxon>
        <taxon>Alteromonadales</taxon>
        <taxon>Idiomarinaceae</taxon>
        <taxon>Idiomarina</taxon>
    </lineage>
</organism>
<feature type="compositionally biased region" description="Polar residues" evidence="2">
    <location>
        <begin position="1554"/>
        <end position="1571"/>
    </location>
</feature>
<dbReference type="InterPro" id="IPR006530">
    <property type="entry name" value="YD"/>
</dbReference>
<feature type="domain" description="Teneurin-like YD-shell" evidence="5">
    <location>
        <begin position="1143"/>
        <end position="1312"/>
    </location>
</feature>
<dbReference type="InterPro" id="IPR056823">
    <property type="entry name" value="TEN-like_YD-shell"/>
</dbReference>
<feature type="compositionally biased region" description="Basic and acidic residues" evidence="2">
    <location>
        <begin position="1576"/>
        <end position="1589"/>
    </location>
</feature>
<feature type="signal peptide" evidence="3">
    <location>
        <begin position="1"/>
        <end position="23"/>
    </location>
</feature>
<keyword evidence="3" id="KW-0732">Signal</keyword>
<comment type="caution">
    <text evidence="6">The sequence shown here is derived from an EMBL/GenBank/DDBJ whole genome shotgun (WGS) entry which is preliminary data.</text>
</comment>
<dbReference type="NCBIfam" id="TIGR01643">
    <property type="entry name" value="YD_repeat_2x"/>
    <property type="match status" value="1"/>
</dbReference>
<name>K2KK03_9GAMM</name>
<dbReference type="PANTHER" id="PTHR32305:SF15">
    <property type="entry name" value="PROTEIN RHSA-RELATED"/>
    <property type="match status" value="1"/>
</dbReference>
<feature type="compositionally biased region" description="Polar residues" evidence="2">
    <location>
        <begin position="1472"/>
        <end position="1487"/>
    </location>
</feature>
<keyword evidence="7" id="KW-1185">Reference proteome</keyword>
<dbReference type="RefSeq" id="WP_008489034.1">
    <property type="nucleotide sequence ID" value="NZ_AMRG01000010.1"/>
</dbReference>
<dbReference type="eggNOG" id="COG3209">
    <property type="taxonomic scope" value="Bacteria"/>
</dbReference>
<dbReference type="PANTHER" id="PTHR32305">
    <property type="match status" value="1"/>
</dbReference>
<protein>
    <submittedName>
        <fullName evidence="6">YD repeat protein</fullName>
    </submittedName>
</protein>
<keyword evidence="1" id="KW-0677">Repeat</keyword>
<gene>
    <name evidence="6" type="ORF">A10D4_08869</name>
</gene>
<accession>K2KK03</accession>
<dbReference type="InterPro" id="IPR029471">
    <property type="entry name" value="HNH_5"/>
</dbReference>
<evidence type="ECO:0000313" key="7">
    <source>
        <dbReference type="Proteomes" id="UP000014115"/>
    </source>
</evidence>
<dbReference type="EMBL" id="AMRG01000010">
    <property type="protein sequence ID" value="EKE82939.1"/>
    <property type="molecule type" value="Genomic_DNA"/>
</dbReference>
<dbReference type="Gene3D" id="1.10.30.50">
    <property type="match status" value="1"/>
</dbReference>
<dbReference type="Pfam" id="PF05593">
    <property type="entry name" value="RHS_repeat"/>
    <property type="match status" value="1"/>
</dbReference>
<evidence type="ECO:0000313" key="6">
    <source>
        <dbReference type="EMBL" id="EKE82939.1"/>
    </source>
</evidence>
<dbReference type="InterPro" id="IPR022385">
    <property type="entry name" value="Rhs_assc_core"/>
</dbReference>
<evidence type="ECO:0000256" key="3">
    <source>
        <dbReference type="SAM" id="SignalP"/>
    </source>
</evidence>
<evidence type="ECO:0000259" key="5">
    <source>
        <dbReference type="Pfam" id="PF25023"/>
    </source>
</evidence>
<feature type="chain" id="PRO_5003859856" evidence="3">
    <location>
        <begin position="24"/>
        <end position="1589"/>
    </location>
</feature>
<evidence type="ECO:0000259" key="4">
    <source>
        <dbReference type="Pfam" id="PF14279"/>
    </source>
</evidence>
<feature type="region of interest" description="Disordered" evidence="2">
    <location>
        <begin position="1471"/>
        <end position="1589"/>
    </location>
</feature>
<dbReference type="PATRIC" id="fig|740709.3.peg.1796"/>
<feature type="compositionally biased region" description="Basic and acidic residues" evidence="2">
    <location>
        <begin position="1541"/>
        <end position="1552"/>
    </location>
</feature>
<dbReference type="OrthoDB" id="9816400at2"/>
<dbReference type="STRING" id="740709.A10D4_08869"/>
<dbReference type="NCBIfam" id="TIGR03696">
    <property type="entry name" value="Rhs_assc_core"/>
    <property type="match status" value="1"/>
</dbReference>
<reference evidence="6 7" key="1">
    <citation type="journal article" date="2012" name="J. Bacteriol.">
        <title>Genome Sequence of Idiomarina xiamenensis Type Strain 10-D-4.</title>
        <authorList>
            <person name="Lai Q."/>
            <person name="Wang L."/>
            <person name="Wang W."/>
            <person name="Shao Z."/>
        </authorList>
    </citation>
    <scope>NUCLEOTIDE SEQUENCE [LARGE SCALE GENOMIC DNA]</scope>
    <source>
        <strain evidence="6 7">10-D-4</strain>
    </source>
</reference>
<proteinExistence type="predicted"/>
<dbReference type="Gene3D" id="2.180.10.10">
    <property type="entry name" value="RHS repeat-associated core"/>
    <property type="match status" value="2"/>
</dbReference>